<name>A0A1J9P1L1_9EURO</name>
<dbReference type="AlphaFoldDB" id="A0A1J9P1L1"/>
<dbReference type="OrthoDB" id="4187480at2759"/>
<dbReference type="EMBL" id="LGTZ01003090">
    <property type="protein sequence ID" value="OJD10224.1"/>
    <property type="molecule type" value="Genomic_DNA"/>
</dbReference>
<feature type="compositionally biased region" description="Acidic residues" evidence="1">
    <location>
        <begin position="39"/>
        <end position="52"/>
    </location>
</feature>
<gene>
    <name evidence="2" type="ORF">ACJ73_09881</name>
</gene>
<evidence type="ECO:0000256" key="1">
    <source>
        <dbReference type="SAM" id="MobiDB-lite"/>
    </source>
</evidence>
<proteinExistence type="predicted"/>
<dbReference type="STRING" id="1658174.A0A1J9P1L1"/>
<evidence type="ECO:0000313" key="3">
    <source>
        <dbReference type="Proteomes" id="UP000242791"/>
    </source>
</evidence>
<keyword evidence="3" id="KW-1185">Reference proteome</keyword>
<comment type="caution">
    <text evidence="2">The sequence shown here is derived from an EMBL/GenBank/DDBJ whole genome shotgun (WGS) entry which is preliminary data.</text>
</comment>
<evidence type="ECO:0000313" key="2">
    <source>
        <dbReference type="EMBL" id="OJD10224.1"/>
    </source>
</evidence>
<sequence length="345" mass="39600">MANLRLGGTPDLTKDYLPTPATDRRAAPGAFELDKTIEEESNDSNIEYEDPVNDTMSDNASEETRMRLEIARLQHEVERMRTGRATEVSVDENISADLADYLQRKGRTSGIMKILNEFRDQVRPIQKPVVLAGSANYPMWKEAILLAARQSETDDILDEKQISGPNGDASPDMQRFGKERNMWLYNYIWSAIAPQAKSHFTIPKEFELSVYALWSIEDNFAERPAVRRTRLYKEMTGLNAKSKGSDRGFIERLIAIRTHYIRLGYRVEDFMFFDCLLTGVSDGWASFIKNRMDQIEKDNTQPLEKDFIVLCRDILLRLPTVEEVPPDTDSNTQDDKNTKECSYCQ</sequence>
<protein>
    <submittedName>
        <fullName evidence="2">Uncharacterized protein</fullName>
    </submittedName>
</protein>
<organism evidence="2 3">
    <name type="scientific">Blastomyces percursus</name>
    <dbReference type="NCBI Taxonomy" id="1658174"/>
    <lineage>
        <taxon>Eukaryota</taxon>
        <taxon>Fungi</taxon>
        <taxon>Dikarya</taxon>
        <taxon>Ascomycota</taxon>
        <taxon>Pezizomycotina</taxon>
        <taxon>Eurotiomycetes</taxon>
        <taxon>Eurotiomycetidae</taxon>
        <taxon>Onygenales</taxon>
        <taxon>Ajellomycetaceae</taxon>
        <taxon>Blastomyces</taxon>
    </lineage>
</organism>
<dbReference type="Proteomes" id="UP000242791">
    <property type="component" value="Unassembled WGS sequence"/>
</dbReference>
<reference evidence="2 3" key="1">
    <citation type="submission" date="2015-08" db="EMBL/GenBank/DDBJ databases">
        <title>Emmonsia species relationships and genome sequence.</title>
        <authorList>
            <person name="Cuomo C.A."/>
            <person name="Schwartz I.S."/>
            <person name="Kenyon C."/>
            <person name="De Hoog G.S."/>
            <person name="Govender N.P."/>
            <person name="Botha A."/>
            <person name="Moreno L."/>
            <person name="De Vries M."/>
            <person name="Munoz J.F."/>
            <person name="Stielow J.B."/>
        </authorList>
    </citation>
    <scope>NUCLEOTIDE SEQUENCE [LARGE SCALE GENOMIC DNA]</scope>
    <source>
        <strain evidence="2 3">EI222</strain>
    </source>
</reference>
<accession>A0A1J9P1L1</accession>
<feature type="region of interest" description="Disordered" evidence="1">
    <location>
        <begin position="1"/>
        <end position="60"/>
    </location>
</feature>
<dbReference type="VEuPathDB" id="FungiDB:ACJ73_09881"/>
<feature type="region of interest" description="Disordered" evidence="1">
    <location>
        <begin position="323"/>
        <end position="345"/>
    </location>
</feature>
<feature type="compositionally biased region" description="Basic and acidic residues" evidence="1">
    <location>
        <begin position="22"/>
        <end position="38"/>
    </location>
</feature>